<accession>A0A655BW45</accession>
<evidence type="ECO:0000313" key="1">
    <source>
        <dbReference type="EMBL" id="CNT81444.1"/>
    </source>
</evidence>
<evidence type="ECO:0000313" key="2">
    <source>
        <dbReference type="Proteomes" id="UP000041314"/>
    </source>
</evidence>
<reference evidence="1 2" key="1">
    <citation type="submission" date="2015-03" db="EMBL/GenBank/DDBJ databases">
        <authorList>
            <consortium name="Pathogen Informatics"/>
        </authorList>
    </citation>
    <scope>NUCLEOTIDE SEQUENCE [LARGE SCALE GENOMIC DNA]</scope>
    <source>
        <strain evidence="1 2">A1104</strain>
    </source>
</reference>
<name>A0A655BW45_SALET</name>
<dbReference type="AlphaFoldDB" id="A0A655BW45"/>
<dbReference type="EMBL" id="CQPA01000005">
    <property type="protein sequence ID" value="CNT81444.1"/>
    <property type="molecule type" value="Genomic_DNA"/>
</dbReference>
<dbReference type="Proteomes" id="UP000041314">
    <property type="component" value="Unassembled WGS sequence"/>
</dbReference>
<proteinExistence type="predicted"/>
<sequence length="134" mass="15177">MVAFTFNHGGDLFANCVDFIRMMAQLAVRAVPKRGERVDNTVDRQFAPHLCADIVMPGDIGQYPLQDIGEITVIAVLLACRANMRSTVSDMNNYITVAARSMGDSPHQHRLLDILQFFYGSHSIMNEQDRRRHR</sequence>
<gene>
    <name evidence="1" type="ORF">ERS008198_01124</name>
</gene>
<protein>
    <submittedName>
        <fullName evidence="1">Uncharacterized protein</fullName>
    </submittedName>
</protein>
<organism evidence="1 2">
    <name type="scientific">Salmonella enterica subsp. enterica serovar Bovismorbificans</name>
    <dbReference type="NCBI Taxonomy" id="58097"/>
    <lineage>
        <taxon>Bacteria</taxon>
        <taxon>Pseudomonadati</taxon>
        <taxon>Pseudomonadota</taxon>
        <taxon>Gammaproteobacteria</taxon>
        <taxon>Enterobacterales</taxon>
        <taxon>Enterobacteriaceae</taxon>
        <taxon>Salmonella</taxon>
    </lineage>
</organism>